<dbReference type="eggNOG" id="COG1317">
    <property type="taxonomic scope" value="Bacteria"/>
</dbReference>
<dbReference type="EMBL" id="AM746676">
    <property type="protein sequence ID" value="CAN95748.1"/>
    <property type="molecule type" value="Genomic_DNA"/>
</dbReference>
<evidence type="ECO:0000313" key="3">
    <source>
        <dbReference type="Proteomes" id="UP000002139"/>
    </source>
</evidence>
<feature type="domain" description="DUF4351" evidence="1">
    <location>
        <begin position="262"/>
        <end position="316"/>
    </location>
</feature>
<dbReference type="PANTHER" id="PTHR34613">
    <property type="entry name" value="SLL0800 PROTEIN"/>
    <property type="match status" value="1"/>
</dbReference>
<dbReference type="Pfam" id="PF14261">
    <property type="entry name" value="DUF4351"/>
    <property type="match status" value="1"/>
</dbReference>
<protein>
    <recommendedName>
        <fullName evidence="1">DUF4351 domain-containing protein</fullName>
    </recommendedName>
</protein>
<dbReference type="BioCyc" id="SCEL448385:SCE_RS28655-MONOMER"/>
<dbReference type="InterPro" id="IPR025587">
    <property type="entry name" value="DUF4351"/>
</dbReference>
<dbReference type="PANTHER" id="PTHR34613:SF1">
    <property type="entry name" value="SLL6017 PROTEIN"/>
    <property type="match status" value="1"/>
</dbReference>
<gene>
    <name evidence="2" type="ordered locus">sce5585</name>
</gene>
<dbReference type="KEGG" id="scl:sce5585"/>
<dbReference type="HOGENOM" id="CLU_075818_1_0_7"/>
<sequence>MRSETFAGELPPTPGTQALASHRTMPSMDHEILVDLFKNRPSLAAELLVEVLGVPLPPHSGARTTSIDLTQIQPAEYRADVVVLLLGDELPVSVLIVEVQLAIDPRKHFTWPEYTMGARAIHRCPAGLLVVAPDPDVAAWCAQPIETGIPGFVLRPPVLGHEAVPIVTDTAEAARRPELGVLSALAHGAGEQGANIAAAVLPAIRELDEDRARFYGDLVLNSLDDTARRALEAMVKGYEYQSDFAKKYVAQGRDQGRQEGRREGRLEGERAVLLRQLRARFGELPEAAVVRIEAAEIAALEQWAERVLSATTLADVLDVPS</sequence>
<dbReference type="Proteomes" id="UP000002139">
    <property type="component" value="Chromosome"/>
</dbReference>
<organism evidence="2 3">
    <name type="scientific">Sorangium cellulosum (strain So ce56)</name>
    <name type="common">Polyangium cellulosum (strain So ce56)</name>
    <dbReference type="NCBI Taxonomy" id="448385"/>
    <lineage>
        <taxon>Bacteria</taxon>
        <taxon>Pseudomonadati</taxon>
        <taxon>Myxococcota</taxon>
        <taxon>Polyangia</taxon>
        <taxon>Polyangiales</taxon>
        <taxon>Polyangiaceae</taxon>
        <taxon>Sorangium</taxon>
    </lineage>
</organism>
<keyword evidence="3" id="KW-1185">Reference proteome</keyword>
<dbReference type="STRING" id="448385.sce5585"/>
<proteinExistence type="predicted"/>
<dbReference type="AlphaFoldDB" id="A9G3C8"/>
<evidence type="ECO:0000259" key="1">
    <source>
        <dbReference type="Pfam" id="PF14261"/>
    </source>
</evidence>
<name>A9G3C8_SORC5</name>
<reference evidence="2 3" key="1">
    <citation type="journal article" date="2007" name="Nat. Biotechnol.">
        <title>Complete genome sequence of the myxobacterium Sorangium cellulosum.</title>
        <authorList>
            <person name="Schneiker S."/>
            <person name="Perlova O."/>
            <person name="Kaiser O."/>
            <person name="Gerth K."/>
            <person name="Alici A."/>
            <person name="Altmeyer M.O."/>
            <person name="Bartels D."/>
            <person name="Bekel T."/>
            <person name="Beyer S."/>
            <person name="Bode E."/>
            <person name="Bode H.B."/>
            <person name="Bolten C.J."/>
            <person name="Choudhuri J.V."/>
            <person name="Doss S."/>
            <person name="Elnakady Y.A."/>
            <person name="Frank B."/>
            <person name="Gaigalat L."/>
            <person name="Goesmann A."/>
            <person name="Groeger C."/>
            <person name="Gross F."/>
            <person name="Jelsbak L."/>
            <person name="Jelsbak L."/>
            <person name="Kalinowski J."/>
            <person name="Kegler C."/>
            <person name="Knauber T."/>
            <person name="Konietzny S."/>
            <person name="Kopp M."/>
            <person name="Krause L."/>
            <person name="Krug D."/>
            <person name="Linke B."/>
            <person name="Mahmud T."/>
            <person name="Martinez-Arias R."/>
            <person name="McHardy A.C."/>
            <person name="Merai M."/>
            <person name="Meyer F."/>
            <person name="Mormann S."/>
            <person name="Munoz-Dorado J."/>
            <person name="Perez J."/>
            <person name="Pradella S."/>
            <person name="Rachid S."/>
            <person name="Raddatz G."/>
            <person name="Rosenau F."/>
            <person name="Rueckert C."/>
            <person name="Sasse F."/>
            <person name="Scharfe M."/>
            <person name="Schuster S.C."/>
            <person name="Suen G."/>
            <person name="Treuner-Lange A."/>
            <person name="Velicer G.J."/>
            <person name="Vorholter F.-J."/>
            <person name="Weissman K.J."/>
            <person name="Welch R.D."/>
            <person name="Wenzel S.C."/>
            <person name="Whitworth D.E."/>
            <person name="Wilhelm S."/>
            <person name="Wittmann C."/>
            <person name="Bloecker H."/>
            <person name="Puehler A."/>
            <person name="Mueller R."/>
        </authorList>
    </citation>
    <scope>NUCLEOTIDE SEQUENCE [LARGE SCALE GENOMIC DNA]</scope>
    <source>
        <strain evidence="3">So ce56</strain>
    </source>
</reference>
<accession>A9G3C8</accession>
<evidence type="ECO:0000313" key="2">
    <source>
        <dbReference type="EMBL" id="CAN95748.1"/>
    </source>
</evidence>